<evidence type="ECO:0008006" key="4">
    <source>
        <dbReference type="Google" id="ProtNLM"/>
    </source>
</evidence>
<name>A0A023AYG2_GRENI</name>
<gene>
    <name evidence="2" type="ORF">GNI_170770</name>
</gene>
<accession>A0A023AYG2</accession>
<evidence type="ECO:0000313" key="3">
    <source>
        <dbReference type="Proteomes" id="UP000019763"/>
    </source>
</evidence>
<reference evidence="2" key="1">
    <citation type="submission" date="2013-12" db="EMBL/GenBank/DDBJ databases">
        <authorList>
            <person name="Omoto C.K."/>
            <person name="Sibley D."/>
            <person name="Venepally P."/>
            <person name="Hadjithomas M."/>
            <person name="Karamycheva S."/>
            <person name="Brunk B."/>
            <person name="Roos D."/>
            <person name="Caler E."/>
            <person name="Lorenzi H."/>
        </authorList>
    </citation>
    <scope>NUCLEOTIDE SEQUENCE</scope>
</reference>
<keyword evidence="1" id="KW-0732">Signal</keyword>
<dbReference type="RefSeq" id="XP_011133295.1">
    <property type="nucleotide sequence ID" value="XM_011134993.1"/>
</dbReference>
<keyword evidence="3" id="KW-1185">Reference proteome</keyword>
<dbReference type="GeneID" id="22915838"/>
<sequence>MYMVCVWGSWLLGEGLVGCDIVEGGVNIGSVFYENRLFVLCAGNRVVWRRRARGNAGRRSYDTVHLSLLTLTWQASQQPSTPLIKSPVAGQVTRCWSSHPSLVKSPVVGQVTRRWSKFDFYFPMVRAVRSEENSQQSAEAALAVLCIRAPHTRMTLLVRDDQDLEDFFLAAWSPSVFGVAAAPADELVQPDAILSIGQIAWSKGMKDTVSKVSEAERETARGAAYALYETKHMNIPSTFEVTNGDGKRLCSLGGTFVSDDCFRVELRFSTR</sequence>
<dbReference type="Proteomes" id="UP000019763">
    <property type="component" value="Unassembled WGS sequence"/>
</dbReference>
<proteinExistence type="predicted"/>
<feature type="signal peptide" evidence="1">
    <location>
        <begin position="1"/>
        <end position="19"/>
    </location>
</feature>
<organism evidence="2 3">
    <name type="scientific">Gregarina niphandrodes</name>
    <name type="common">Septate eugregarine</name>
    <dbReference type="NCBI Taxonomy" id="110365"/>
    <lineage>
        <taxon>Eukaryota</taxon>
        <taxon>Sar</taxon>
        <taxon>Alveolata</taxon>
        <taxon>Apicomplexa</taxon>
        <taxon>Conoidasida</taxon>
        <taxon>Gregarinasina</taxon>
        <taxon>Eugregarinorida</taxon>
        <taxon>Gregarinidae</taxon>
        <taxon>Gregarina</taxon>
    </lineage>
</organism>
<protein>
    <recommendedName>
        <fullName evidence="4">Transmembrane protein</fullName>
    </recommendedName>
</protein>
<evidence type="ECO:0000313" key="2">
    <source>
        <dbReference type="EMBL" id="EZG43468.1"/>
    </source>
</evidence>
<feature type="chain" id="PRO_5001511413" description="Transmembrane protein" evidence="1">
    <location>
        <begin position="20"/>
        <end position="271"/>
    </location>
</feature>
<evidence type="ECO:0000256" key="1">
    <source>
        <dbReference type="SAM" id="SignalP"/>
    </source>
</evidence>
<dbReference type="AlphaFoldDB" id="A0A023AYG2"/>
<dbReference type="VEuPathDB" id="CryptoDB:GNI_170770"/>
<comment type="caution">
    <text evidence="2">The sequence shown here is derived from an EMBL/GenBank/DDBJ whole genome shotgun (WGS) entry which is preliminary data.</text>
</comment>
<dbReference type="EMBL" id="AFNH02001280">
    <property type="protein sequence ID" value="EZG43468.1"/>
    <property type="molecule type" value="Genomic_DNA"/>
</dbReference>